<dbReference type="InterPro" id="IPR001849">
    <property type="entry name" value="PH_domain"/>
</dbReference>
<organism evidence="10 11">
    <name type="scientific">Crotalus adamanteus</name>
    <name type="common">Eastern diamondback rattlesnake</name>
    <dbReference type="NCBI Taxonomy" id="8729"/>
    <lineage>
        <taxon>Eukaryota</taxon>
        <taxon>Metazoa</taxon>
        <taxon>Chordata</taxon>
        <taxon>Craniata</taxon>
        <taxon>Vertebrata</taxon>
        <taxon>Euteleostomi</taxon>
        <taxon>Lepidosauria</taxon>
        <taxon>Squamata</taxon>
        <taxon>Bifurcata</taxon>
        <taxon>Unidentata</taxon>
        <taxon>Episquamata</taxon>
        <taxon>Toxicofera</taxon>
        <taxon>Serpentes</taxon>
        <taxon>Colubroidea</taxon>
        <taxon>Viperidae</taxon>
        <taxon>Crotalinae</taxon>
        <taxon>Crotalus</taxon>
    </lineage>
</organism>
<feature type="region of interest" description="Disordered" evidence="6">
    <location>
        <begin position="148"/>
        <end position="181"/>
    </location>
</feature>
<feature type="compositionally biased region" description="Basic residues" evidence="6">
    <location>
        <begin position="412"/>
        <end position="424"/>
    </location>
</feature>
<dbReference type="Gene3D" id="2.30.29.30">
    <property type="entry name" value="Pleckstrin-homology domain (PH domain)/Phosphotyrosine-binding domain (PTB)"/>
    <property type="match status" value="1"/>
</dbReference>
<evidence type="ECO:0000256" key="1">
    <source>
        <dbReference type="ARBA" id="ARBA00004316"/>
    </source>
</evidence>
<keyword evidence="4" id="KW-0966">Cell projection</keyword>
<reference evidence="10 11" key="1">
    <citation type="journal article" date="2024" name="Proc. Natl. Acad. Sci. U.S.A.">
        <title>The genetic regulatory architecture and epigenomic basis for age-related changes in rattlesnake venom.</title>
        <authorList>
            <person name="Hogan M.P."/>
            <person name="Holding M.L."/>
            <person name="Nystrom G.S."/>
            <person name="Colston T.J."/>
            <person name="Bartlett D.A."/>
            <person name="Mason A.J."/>
            <person name="Ellsworth S.A."/>
            <person name="Rautsaw R.M."/>
            <person name="Lawrence K.C."/>
            <person name="Strickland J.L."/>
            <person name="He B."/>
            <person name="Fraser P."/>
            <person name="Margres M.J."/>
            <person name="Gilbert D.M."/>
            <person name="Gibbs H.L."/>
            <person name="Parkinson C.L."/>
            <person name="Rokyta D.R."/>
        </authorList>
    </citation>
    <scope>NUCLEOTIDE SEQUENCE [LARGE SCALE GENOMIC DNA]</scope>
    <source>
        <strain evidence="10">DRR0105</strain>
    </source>
</reference>
<evidence type="ECO:0000256" key="3">
    <source>
        <dbReference type="ARBA" id="ARBA00022658"/>
    </source>
</evidence>
<dbReference type="SMART" id="SM00326">
    <property type="entry name" value="SH3"/>
    <property type="match status" value="1"/>
</dbReference>
<feature type="region of interest" description="Disordered" evidence="6">
    <location>
        <begin position="320"/>
        <end position="347"/>
    </location>
</feature>
<evidence type="ECO:0000256" key="4">
    <source>
        <dbReference type="ARBA" id="ARBA00023273"/>
    </source>
</evidence>
<dbReference type="SUPFAM" id="SSF50044">
    <property type="entry name" value="SH3-domain"/>
    <property type="match status" value="1"/>
</dbReference>
<dbReference type="GO" id="GO:0042995">
    <property type="term" value="C:cell projection"/>
    <property type="evidence" value="ECO:0007669"/>
    <property type="project" value="UniProtKB-SubCell"/>
</dbReference>
<sequence length="924" mass="102469">MQGLVPAAAVFPETLSSPPLLRPSCTLNLHHSPPGEIHPAVGGIQSPPREIHSALGEIQSPPGQIHPALGEIQSPPGQIPSLLAERGREKEREARRFSAPASRGSFPPRPAGKSAWEGAGTGVPLRQAVFRANLRWARPARFRAAGALASPAKERQLPENEAEKQKPFLQGRKRPLPGPNRSNRCPLKALEGMQLVSNTWPYLHAALPPSSFQPCGDAKVLILKPLHGVLGIDMAQRHSSAFPGDQGSLLDHQPISKSGLSPGGKCTSVTSLEDAGHLSKTSPLLSIPRLVVLSTESPAALKVGTQQLIPRNLAEDPKCKLPARPQSFSDGVVGGREGARCDPKRLSAPSLSLEDELDAGEGTLKRNLRSMSYRAAMKDLQNGAGAEPVRAPEGLKPVLEDAKPPPSQAPARNKRTLGRKRLQHHGGSFKDDPRLYQEIREKGLNSINHESDDDLLDLDAIPEEHPPAIVVKNYRPAHATWSQQPEVLESGILDWITPEERKRQEAIFEIITSEYSYLHSLTILVEHFLKSAGLRETMTQTEHHHLFSNVGDILAVSKSFFEDLEKRHRECVVISDISDVVEEHASGHFHPYIIYCSNEVYQQRTLQKLLATNAVFKESLKQIERMPECGGLPLFSFLILPMQRVTRLPLLMDTVCQKTSVKSTAYRATTQALKALSKLVKRCNEGAHTMERTEQMCSLQNQLYFGKAKNFPLISTSRWLLKRGEVSLPPTEDGGIFRKGSGRGSCYLFVFNDVLIITKKKSEESYSVLNYSMLEHLSVEKIETPDSPTGLGRSGYLFRLTLQKDSEGKSEEVILAAESRSDRARWISTLMHREEKDTSTAEKGALQQVEITRAYLAKQADEISLHQTDVVLVLNSEEGWYLGERLRDGEKGWFPRACAQEITNRDTVERNVQRMERLRIETDV</sequence>
<dbReference type="InterPro" id="IPR055251">
    <property type="entry name" value="SOS1_NGEF_PH"/>
</dbReference>
<keyword evidence="3" id="KW-0344">Guanine-nucleotide releasing factor</keyword>
<keyword evidence="11" id="KW-1185">Reference proteome</keyword>
<evidence type="ECO:0000256" key="5">
    <source>
        <dbReference type="PROSITE-ProRule" id="PRU00192"/>
    </source>
</evidence>
<dbReference type="Proteomes" id="UP001474421">
    <property type="component" value="Unassembled WGS sequence"/>
</dbReference>
<dbReference type="Pfam" id="PF00018">
    <property type="entry name" value="SH3_1"/>
    <property type="match status" value="1"/>
</dbReference>
<dbReference type="PANTHER" id="PTHR12845">
    <property type="entry name" value="GUANINE NUCLEOTIDE EXCHANGE FACTOR"/>
    <property type="match status" value="1"/>
</dbReference>
<feature type="compositionally biased region" description="Basic and acidic residues" evidence="6">
    <location>
        <begin position="85"/>
        <end position="96"/>
    </location>
</feature>
<dbReference type="Pfam" id="PF00621">
    <property type="entry name" value="RhoGEF"/>
    <property type="match status" value="1"/>
</dbReference>
<evidence type="ECO:0000313" key="10">
    <source>
        <dbReference type="EMBL" id="KAK9392104.1"/>
    </source>
</evidence>
<dbReference type="PROSITE" id="PS50002">
    <property type="entry name" value="SH3"/>
    <property type="match status" value="1"/>
</dbReference>
<gene>
    <name evidence="10" type="ORF">NXF25_017691</name>
</gene>
<evidence type="ECO:0000313" key="11">
    <source>
        <dbReference type="Proteomes" id="UP001474421"/>
    </source>
</evidence>
<comment type="caution">
    <text evidence="10">The sequence shown here is derived from an EMBL/GenBank/DDBJ whole genome shotgun (WGS) entry which is preliminary data.</text>
</comment>
<proteinExistence type="predicted"/>
<dbReference type="InterPro" id="IPR035797">
    <property type="entry name" value="ARHGEF16/ARHGEF26_SH3"/>
</dbReference>
<name>A0AAW1AQM7_CROAD</name>
<dbReference type="AlphaFoldDB" id="A0AAW1AQM7"/>
<protein>
    <submittedName>
        <fullName evidence="10">Rho guanine nucleotide exchange factor 16</fullName>
    </submittedName>
</protein>
<feature type="region of interest" description="Disordered" evidence="6">
    <location>
        <begin position="54"/>
        <end position="119"/>
    </location>
</feature>
<dbReference type="InterPro" id="IPR036028">
    <property type="entry name" value="SH3-like_dom_sf"/>
</dbReference>
<dbReference type="Gene3D" id="2.30.30.40">
    <property type="entry name" value="SH3 Domains"/>
    <property type="match status" value="1"/>
</dbReference>
<dbReference type="InterPro" id="IPR001452">
    <property type="entry name" value="SH3_domain"/>
</dbReference>
<dbReference type="PROSITE" id="PS50010">
    <property type="entry name" value="DH_2"/>
    <property type="match status" value="1"/>
</dbReference>
<dbReference type="PROSITE" id="PS50003">
    <property type="entry name" value="PH_DOMAIN"/>
    <property type="match status" value="1"/>
</dbReference>
<dbReference type="InterPro" id="IPR047271">
    <property type="entry name" value="Ephexin-like"/>
</dbReference>
<dbReference type="GO" id="GO:0005085">
    <property type="term" value="F:guanyl-nucleotide exchange factor activity"/>
    <property type="evidence" value="ECO:0007669"/>
    <property type="project" value="UniProtKB-KW"/>
</dbReference>
<dbReference type="SMART" id="SM00233">
    <property type="entry name" value="PH"/>
    <property type="match status" value="1"/>
</dbReference>
<dbReference type="SUPFAM" id="SSF50729">
    <property type="entry name" value="PH domain-like"/>
    <property type="match status" value="1"/>
</dbReference>
<evidence type="ECO:0000259" key="9">
    <source>
        <dbReference type="PROSITE" id="PS50010"/>
    </source>
</evidence>
<keyword evidence="2 5" id="KW-0728">SH3 domain</keyword>
<evidence type="ECO:0000259" key="8">
    <source>
        <dbReference type="PROSITE" id="PS50003"/>
    </source>
</evidence>
<dbReference type="CDD" id="cd01221">
    <property type="entry name" value="PH_ephexin"/>
    <property type="match status" value="1"/>
</dbReference>
<comment type="subcellular location">
    <subcellularLocation>
        <location evidence="1">Cell projection</location>
    </subcellularLocation>
</comment>
<dbReference type="InterPro" id="IPR000219">
    <property type="entry name" value="DH_dom"/>
</dbReference>
<dbReference type="InterPro" id="IPR011993">
    <property type="entry name" value="PH-like_dom_sf"/>
</dbReference>
<dbReference type="EMBL" id="JAOTOJ010000017">
    <property type="protein sequence ID" value="KAK9392104.1"/>
    <property type="molecule type" value="Genomic_DNA"/>
</dbReference>
<feature type="domain" description="DH" evidence="9">
    <location>
        <begin position="502"/>
        <end position="686"/>
    </location>
</feature>
<dbReference type="Gene3D" id="1.20.900.10">
    <property type="entry name" value="Dbl homology (DH) domain"/>
    <property type="match status" value="1"/>
</dbReference>
<dbReference type="CDD" id="cd00160">
    <property type="entry name" value="RhoGEF"/>
    <property type="match status" value="1"/>
</dbReference>
<dbReference type="CDD" id="cd11938">
    <property type="entry name" value="SH3_ARHGEF16_26"/>
    <property type="match status" value="1"/>
</dbReference>
<evidence type="ECO:0000256" key="6">
    <source>
        <dbReference type="SAM" id="MobiDB-lite"/>
    </source>
</evidence>
<evidence type="ECO:0000259" key="7">
    <source>
        <dbReference type="PROSITE" id="PS50002"/>
    </source>
</evidence>
<dbReference type="InterPro" id="IPR035899">
    <property type="entry name" value="DBL_dom_sf"/>
</dbReference>
<feature type="region of interest" description="Disordered" evidence="6">
    <location>
        <begin position="242"/>
        <end position="264"/>
    </location>
</feature>
<accession>A0AAW1AQM7</accession>
<dbReference type="Pfam" id="PF22697">
    <property type="entry name" value="SOS1_NGEF_PH"/>
    <property type="match status" value="1"/>
</dbReference>
<dbReference type="SMART" id="SM00325">
    <property type="entry name" value="RhoGEF"/>
    <property type="match status" value="1"/>
</dbReference>
<evidence type="ECO:0000256" key="2">
    <source>
        <dbReference type="ARBA" id="ARBA00022443"/>
    </source>
</evidence>
<dbReference type="InterPro" id="IPR047270">
    <property type="entry name" value="PH_ephexin"/>
</dbReference>
<feature type="domain" description="PH" evidence="8">
    <location>
        <begin position="729"/>
        <end position="835"/>
    </location>
</feature>
<feature type="region of interest" description="Disordered" evidence="6">
    <location>
        <begin position="396"/>
        <end position="431"/>
    </location>
</feature>
<dbReference type="FunFam" id="1.20.900.10:FF:000007">
    <property type="entry name" value="rho guanine nucleotide exchange factor 19"/>
    <property type="match status" value="1"/>
</dbReference>
<feature type="compositionally biased region" description="Basic and acidic residues" evidence="6">
    <location>
        <begin position="152"/>
        <end position="166"/>
    </location>
</feature>
<dbReference type="PANTHER" id="PTHR12845:SF3">
    <property type="entry name" value="RHO GUANINE NUCLEOTIDE EXCHANGE FACTOR 16"/>
    <property type="match status" value="1"/>
</dbReference>
<dbReference type="SUPFAM" id="SSF48065">
    <property type="entry name" value="DBL homology domain (DH-domain)"/>
    <property type="match status" value="1"/>
</dbReference>
<feature type="domain" description="SH3" evidence="7">
    <location>
        <begin position="844"/>
        <end position="904"/>
    </location>
</feature>